<dbReference type="PANTHER" id="PTHR36154:SF1">
    <property type="entry name" value="DNA-BINDING TRANSCRIPTIONAL ACTIVATOR ALPA"/>
    <property type="match status" value="1"/>
</dbReference>
<name>A0A5E6RV48_PSEFL</name>
<evidence type="ECO:0000313" key="2">
    <source>
        <dbReference type="Proteomes" id="UP000325607"/>
    </source>
</evidence>
<dbReference type="Proteomes" id="UP000325607">
    <property type="component" value="Unassembled WGS sequence"/>
</dbReference>
<gene>
    <name evidence="1" type="ORF">PS645_01844</name>
</gene>
<dbReference type="InterPro" id="IPR052931">
    <property type="entry name" value="Prophage_regulatory_activator"/>
</dbReference>
<dbReference type="EMBL" id="CABVGX010000011">
    <property type="protein sequence ID" value="VVM72684.1"/>
    <property type="molecule type" value="Genomic_DNA"/>
</dbReference>
<proteinExistence type="predicted"/>
<dbReference type="AlphaFoldDB" id="A0A5E6RV48"/>
<dbReference type="Gene3D" id="1.10.238.160">
    <property type="match status" value="1"/>
</dbReference>
<evidence type="ECO:0008006" key="3">
    <source>
        <dbReference type="Google" id="ProtNLM"/>
    </source>
</evidence>
<dbReference type="Pfam" id="PF05930">
    <property type="entry name" value="Phage_AlpA"/>
    <property type="match status" value="1"/>
</dbReference>
<protein>
    <recommendedName>
        <fullName evidence="3">AlpA family phage regulatory protein</fullName>
    </recommendedName>
</protein>
<accession>A0A5E6RV48</accession>
<reference evidence="1 2" key="1">
    <citation type="submission" date="2019-09" db="EMBL/GenBank/DDBJ databases">
        <authorList>
            <person name="Chandra G."/>
            <person name="Truman W A."/>
        </authorList>
    </citation>
    <scope>NUCLEOTIDE SEQUENCE [LARGE SCALE GENOMIC DNA]</scope>
    <source>
        <strain evidence="1">PS645</strain>
    </source>
</reference>
<sequence length="113" mass="12587">MHNTQPLKAASRAASLPFDSGTTIIRMPDLAAITGLARPTIYKRLKDDPTFPRPVQLSDSKSRGAPVGFVLSEVQEWVRKRIEMREVVEVKKAASTNKSACNALQRFDFISEE</sequence>
<evidence type="ECO:0000313" key="1">
    <source>
        <dbReference type="EMBL" id="VVM72684.1"/>
    </source>
</evidence>
<organism evidence="1 2">
    <name type="scientific">Pseudomonas fluorescens</name>
    <dbReference type="NCBI Taxonomy" id="294"/>
    <lineage>
        <taxon>Bacteria</taxon>
        <taxon>Pseudomonadati</taxon>
        <taxon>Pseudomonadota</taxon>
        <taxon>Gammaproteobacteria</taxon>
        <taxon>Pseudomonadales</taxon>
        <taxon>Pseudomonadaceae</taxon>
        <taxon>Pseudomonas</taxon>
    </lineage>
</organism>
<dbReference type="InterPro" id="IPR010260">
    <property type="entry name" value="AlpA"/>
</dbReference>
<dbReference type="PANTHER" id="PTHR36154">
    <property type="entry name" value="DNA-BINDING TRANSCRIPTIONAL ACTIVATOR ALPA"/>
    <property type="match status" value="1"/>
</dbReference>